<dbReference type="InterPro" id="IPR047640">
    <property type="entry name" value="RpiR-like"/>
</dbReference>
<dbReference type="AlphaFoldDB" id="A0A9X3W6U8"/>
<gene>
    <name evidence="5" type="ORF">ODV15_00210</name>
</gene>
<dbReference type="PANTHER" id="PTHR30514">
    <property type="entry name" value="GLUCOKINASE"/>
    <property type="match status" value="1"/>
</dbReference>
<organism evidence="5 6">
    <name type="scientific">Lactobacillus amylovorus</name>
    <dbReference type="NCBI Taxonomy" id="1604"/>
    <lineage>
        <taxon>Bacteria</taxon>
        <taxon>Bacillati</taxon>
        <taxon>Bacillota</taxon>
        <taxon>Bacilli</taxon>
        <taxon>Lactobacillales</taxon>
        <taxon>Lactobacillaceae</taxon>
        <taxon>Lactobacillus</taxon>
    </lineage>
</organism>
<protein>
    <submittedName>
        <fullName evidence="5">MurR/RpiR family transcriptional regulator</fullName>
    </submittedName>
</protein>
<dbReference type="Proteomes" id="UP001143700">
    <property type="component" value="Unassembled WGS sequence"/>
</dbReference>
<dbReference type="InterPro" id="IPR035472">
    <property type="entry name" value="RpiR-like_SIS"/>
</dbReference>
<keyword evidence="2" id="KW-0238">DNA-binding</keyword>
<dbReference type="GO" id="GO:1901135">
    <property type="term" value="P:carbohydrate derivative metabolic process"/>
    <property type="evidence" value="ECO:0007669"/>
    <property type="project" value="InterPro"/>
</dbReference>
<dbReference type="CDD" id="cd05013">
    <property type="entry name" value="SIS_RpiR"/>
    <property type="match status" value="1"/>
</dbReference>
<accession>A0A9X3W6U8</accession>
<evidence type="ECO:0000313" key="5">
    <source>
        <dbReference type="EMBL" id="MDB6261021.1"/>
    </source>
</evidence>
<feature type="domain" description="HTH rpiR-type" evidence="4">
    <location>
        <begin position="1"/>
        <end position="73"/>
    </location>
</feature>
<dbReference type="GO" id="GO:0003677">
    <property type="term" value="F:DNA binding"/>
    <property type="evidence" value="ECO:0007669"/>
    <property type="project" value="UniProtKB-KW"/>
</dbReference>
<dbReference type="EMBL" id="JAOTGU010000001">
    <property type="protein sequence ID" value="MDB6261021.1"/>
    <property type="molecule type" value="Genomic_DNA"/>
</dbReference>
<dbReference type="InterPro" id="IPR000281">
    <property type="entry name" value="HTH_RpiR"/>
</dbReference>
<dbReference type="InterPro" id="IPR009057">
    <property type="entry name" value="Homeodomain-like_sf"/>
</dbReference>
<evidence type="ECO:0000259" key="4">
    <source>
        <dbReference type="PROSITE" id="PS51071"/>
    </source>
</evidence>
<dbReference type="Pfam" id="PF01380">
    <property type="entry name" value="SIS"/>
    <property type="match status" value="1"/>
</dbReference>
<comment type="caution">
    <text evidence="5">The sequence shown here is derived from an EMBL/GenBank/DDBJ whole genome shotgun (WGS) entry which is preliminary data.</text>
</comment>
<dbReference type="InterPro" id="IPR046348">
    <property type="entry name" value="SIS_dom_sf"/>
</dbReference>
<dbReference type="InterPro" id="IPR036388">
    <property type="entry name" value="WH-like_DNA-bd_sf"/>
</dbReference>
<dbReference type="SUPFAM" id="SSF46689">
    <property type="entry name" value="Homeodomain-like"/>
    <property type="match status" value="1"/>
</dbReference>
<sequence length="261" mass="30307">MQLFPKNIKYTNTEKDVIHYIEHHINDIDNLTITDLAKESHTSNATIIRLSHKVNCNGFKDLKVKIIKERENNHYLNNNVDFSFPFSPIDDPATIKNSIANLYLNSVIVLRDQIDTSKIMKAAEMIMDSNRVFMFGVGDTGITVKSFINKVNKLNIFPIFANENGEEDHIVRRVRPNDLAVFTSYEDYEREFGYEINEAQQHCQTILITSKPNTIYKDKVDLLITIPSEEKEKKVATFFSQFAFEYVFDLIFAFLYKNTIL</sequence>
<reference evidence="5" key="1">
    <citation type="journal article" date="2022" name="Microorganisms">
        <title>Antibiotic Susceptibility, Resistance Gene Determinants and Corresponding Genomic Regions in Lactobacillus amylovorus Isolates Derived from Wild Boars and Domestic Pigs.</title>
        <authorList>
            <person name="Moravkova M."/>
            <person name="Kostovova I."/>
            <person name="Kavanova K."/>
            <person name="Pechar R."/>
            <person name="Stanek S."/>
            <person name="Brychta A."/>
            <person name="Zeman M."/>
            <person name="Kubasova T."/>
        </authorList>
    </citation>
    <scope>NUCLEOTIDE SEQUENCE</scope>
    <source>
        <strain evidence="5">M356A</strain>
    </source>
</reference>
<dbReference type="InterPro" id="IPR001347">
    <property type="entry name" value="SIS_dom"/>
</dbReference>
<keyword evidence="1" id="KW-0805">Transcription regulation</keyword>
<dbReference type="Pfam" id="PF01418">
    <property type="entry name" value="HTH_6"/>
    <property type="match status" value="1"/>
</dbReference>
<dbReference type="SUPFAM" id="SSF53697">
    <property type="entry name" value="SIS domain"/>
    <property type="match status" value="1"/>
</dbReference>
<keyword evidence="3" id="KW-0804">Transcription</keyword>
<evidence type="ECO:0000256" key="1">
    <source>
        <dbReference type="ARBA" id="ARBA00023015"/>
    </source>
</evidence>
<reference evidence="5" key="2">
    <citation type="submission" date="2022-10" db="EMBL/GenBank/DDBJ databases">
        <authorList>
            <person name="Kostovova I."/>
            <person name="Moravkova M."/>
            <person name="Pechar R."/>
        </authorList>
    </citation>
    <scope>NUCLEOTIDE SEQUENCE</scope>
    <source>
        <strain evidence="5">M356A</strain>
    </source>
</reference>
<dbReference type="GO" id="GO:0097367">
    <property type="term" value="F:carbohydrate derivative binding"/>
    <property type="evidence" value="ECO:0007669"/>
    <property type="project" value="InterPro"/>
</dbReference>
<name>A0A9X3W6U8_LACAM</name>
<dbReference type="Gene3D" id="1.10.10.10">
    <property type="entry name" value="Winged helix-like DNA-binding domain superfamily/Winged helix DNA-binding domain"/>
    <property type="match status" value="1"/>
</dbReference>
<dbReference type="PANTHER" id="PTHR30514:SF10">
    <property type="entry name" value="MURR_RPIR FAMILY TRANSCRIPTIONAL REGULATOR"/>
    <property type="match status" value="1"/>
</dbReference>
<evidence type="ECO:0000256" key="2">
    <source>
        <dbReference type="ARBA" id="ARBA00023125"/>
    </source>
</evidence>
<dbReference type="PROSITE" id="PS51071">
    <property type="entry name" value="HTH_RPIR"/>
    <property type="match status" value="1"/>
</dbReference>
<proteinExistence type="predicted"/>
<dbReference type="RefSeq" id="WP_260186662.1">
    <property type="nucleotide sequence ID" value="NZ_JAOTGQ010000001.1"/>
</dbReference>
<dbReference type="GO" id="GO:0003700">
    <property type="term" value="F:DNA-binding transcription factor activity"/>
    <property type="evidence" value="ECO:0007669"/>
    <property type="project" value="InterPro"/>
</dbReference>
<evidence type="ECO:0000313" key="6">
    <source>
        <dbReference type="Proteomes" id="UP001143700"/>
    </source>
</evidence>
<dbReference type="Gene3D" id="3.40.50.10490">
    <property type="entry name" value="Glucose-6-phosphate isomerase like protein, domain 1"/>
    <property type="match status" value="1"/>
</dbReference>
<evidence type="ECO:0000256" key="3">
    <source>
        <dbReference type="ARBA" id="ARBA00023163"/>
    </source>
</evidence>